<keyword evidence="4" id="KW-0812">Transmembrane</keyword>
<sequence length="384" mass="43040">MPNSTYLLGSQSESGPWLAILWWIVHFGISLGFLMSLGQIVIERKTALNRLLALLFASIGIFQACSASILSGFYQTLPFLSLAYLPTLGSIGPILYGIHQVSVERETESFGFLGLSKIHLFLPISLWAIYLFGIFISEEQIKAAIANFVSGPGIHISEIILFVPLTLLLGYVTAILAKSSDLFRPEILRQEWTTRILLFLVLATLCNLILGAVYLLTRNPLYLLANAAMMSCSLCLAYLIGHKRPEFFRALQEVALATRQKYARSLLQGLDRTALKENLLQVMEKERLYRDEELSLADLADELALSTHQVSELINQELGKNFAAFVNDFRIREACELLRKDPDRSVLDIAFEVGFRTKSSFHRAFQKHTGKTPSEYRGLASSNL</sequence>
<evidence type="ECO:0000313" key="7">
    <source>
        <dbReference type="Proteomes" id="UP000014540"/>
    </source>
</evidence>
<comment type="caution">
    <text evidence="6">The sequence shown here is derived from an EMBL/GenBank/DDBJ whole genome shotgun (WGS) entry which is preliminary data.</text>
</comment>
<feature type="transmembrane region" description="Helical" evidence="4">
    <location>
        <begin position="79"/>
        <end position="98"/>
    </location>
</feature>
<dbReference type="GO" id="GO:0003700">
    <property type="term" value="F:DNA-binding transcription factor activity"/>
    <property type="evidence" value="ECO:0007669"/>
    <property type="project" value="InterPro"/>
</dbReference>
<name>S3V3P8_9LEPT</name>
<dbReference type="Proteomes" id="UP000014540">
    <property type="component" value="Unassembled WGS sequence"/>
</dbReference>
<dbReference type="AlphaFoldDB" id="S3V3P8"/>
<dbReference type="InterPro" id="IPR018060">
    <property type="entry name" value="HTH_AraC"/>
</dbReference>
<keyword evidence="4" id="KW-0472">Membrane</keyword>
<evidence type="ECO:0000259" key="5">
    <source>
        <dbReference type="PROSITE" id="PS01124"/>
    </source>
</evidence>
<feature type="domain" description="HTH araC/xylS-type" evidence="5">
    <location>
        <begin position="277"/>
        <end position="379"/>
    </location>
</feature>
<dbReference type="InterPro" id="IPR018062">
    <property type="entry name" value="HTH_AraC-typ_CS"/>
</dbReference>
<evidence type="ECO:0000256" key="4">
    <source>
        <dbReference type="SAM" id="Phobius"/>
    </source>
</evidence>
<keyword evidence="1" id="KW-0805">Transcription regulation</keyword>
<dbReference type="PROSITE" id="PS00041">
    <property type="entry name" value="HTH_ARAC_FAMILY_1"/>
    <property type="match status" value="1"/>
</dbReference>
<evidence type="ECO:0000256" key="3">
    <source>
        <dbReference type="ARBA" id="ARBA00023163"/>
    </source>
</evidence>
<feature type="transmembrane region" description="Helical" evidence="4">
    <location>
        <begin position="222"/>
        <end position="241"/>
    </location>
</feature>
<dbReference type="SUPFAM" id="SSF46689">
    <property type="entry name" value="Homeodomain-like"/>
    <property type="match status" value="1"/>
</dbReference>
<dbReference type="EMBL" id="AKWZ02000003">
    <property type="protein sequence ID" value="EPG75274.1"/>
    <property type="molecule type" value="Genomic_DNA"/>
</dbReference>
<evidence type="ECO:0000256" key="1">
    <source>
        <dbReference type="ARBA" id="ARBA00023015"/>
    </source>
</evidence>
<organism evidence="6 7">
    <name type="scientific">Leptospira fainei serovar Hurstbridge str. BUT 6</name>
    <dbReference type="NCBI Taxonomy" id="1193011"/>
    <lineage>
        <taxon>Bacteria</taxon>
        <taxon>Pseudomonadati</taxon>
        <taxon>Spirochaetota</taxon>
        <taxon>Spirochaetia</taxon>
        <taxon>Leptospirales</taxon>
        <taxon>Leptospiraceae</taxon>
        <taxon>Leptospira</taxon>
    </lineage>
</organism>
<keyword evidence="2 6" id="KW-0238">DNA-binding</keyword>
<dbReference type="PRINTS" id="PR00032">
    <property type="entry name" value="HTHARAC"/>
</dbReference>
<feature type="transmembrane region" description="Helical" evidence="4">
    <location>
        <begin position="156"/>
        <end position="176"/>
    </location>
</feature>
<accession>S3V3P8</accession>
<protein>
    <submittedName>
        <fullName evidence="6">DNA-binding helix-turn-helix protein</fullName>
    </submittedName>
</protein>
<dbReference type="OrthoDB" id="345413at2"/>
<dbReference type="GO" id="GO:0043565">
    <property type="term" value="F:sequence-specific DNA binding"/>
    <property type="evidence" value="ECO:0007669"/>
    <property type="project" value="InterPro"/>
</dbReference>
<dbReference type="PANTHER" id="PTHR43280">
    <property type="entry name" value="ARAC-FAMILY TRANSCRIPTIONAL REGULATOR"/>
    <property type="match status" value="1"/>
</dbReference>
<feature type="transmembrane region" description="Helical" evidence="4">
    <location>
        <begin position="51"/>
        <end position="73"/>
    </location>
</feature>
<dbReference type="RefSeq" id="WP_016548365.1">
    <property type="nucleotide sequence ID" value="NZ_AKWZ02000003.1"/>
</dbReference>
<keyword evidence="3" id="KW-0804">Transcription</keyword>
<dbReference type="STRING" id="1193011.LEP1GSC058_2057"/>
<dbReference type="PROSITE" id="PS01124">
    <property type="entry name" value="HTH_ARAC_FAMILY_2"/>
    <property type="match status" value="1"/>
</dbReference>
<reference evidence="6" key="1">
    <citation type="submission" date="2013-04" db="EMBL/GenBank/DDBJ databases">
        <authorList>
            <person name="Harkins D.M."/>
            <person name="Durkin A.S."/>
            <person name="Selengut J.D."/>
            <person name="Sanka R."/>
            <person name="DePew J."/>
            <person name="Purushe J."/>
            <person name="Ahmed A."/>
            <person name="van der Linden H."/>
            <person name="Goris M.G.A."/>
            <person name="Hartskeerl R.A."/>
            <person name="Vinetz J.M."/>
            <person name="Sutton G.G."/>
            <person name="Nelson W.C."/>
            <person name="Fouts D.E."/>
        </authorList>
    </citation>
    <scope>NUCLEOTIDE SEQUENCE [LARGE SCALE GENOMIC DNA]</scope>
    <source>
        <strain evidence="6">BUT 6</strain>
    </source>
</reference>
<dbReference type="PANTHER" id="PTHR43280:SF29">
    <property type="entry name" value="ARAC-FAMILY TRANSCRIPTIONAL REGULATOR"/>
    <property type="match status" value="1"/>
</dbReference>
<dbReference type="SMART" id="SM00342">
    <property type="entry name" value="HTH_ARAC"/>
    <property type="match status" value="1"/>
</dbReference>
<feature type="transmembrane region" description="Helical" evidence="4">
    <location>
        <begin position="20"/>
        <end position="42"/>
    </location>
</feature>
<gene>
    <name evidence="6" type="ORF">LEP1GSC058_2057</name>
</gene>
<feature type="transmembrane region" description="Helical" evidence="4">
    <location>
        <begin position="118"/>
        <end position="136"/>
    </location>
</feature>
<dbReference type="InterPro" id="IPR020449">
    <property type="entry name" value="Tscrpt_reg_AraC-type_HTH"/>
</dbReference>
<dbReference type="InterPro" id="IPR009057">
    <property type="entry name" value="Homeodomain-like_sf"/>
</dbReference>
<feature type="transmembrane region" description="Helical" evidence="4">
    <location>
        <begin position="196"/>
        <end position="216"/>
    </location>
</feature>
<keyword evidence="7" id="KW-1185">Reference proteome</keyword>
<evidence type="ECO:0000256" key="2">
    <source>
        <dbReference type="ARBA" id="ARBA00023125"/>
    </source>
</evidence>
<dbReference type="Gene3D" id="1.10.10.60">
    <property type="entry name" value="Homeodomain-like"/>
    <property type="match status" value="2"/>
</dbReference>
<keyword evidence="4" id="KW-1133">Transmembrane helix</keyword>
<evidence type="ECO:0000313" key="6">
    <source>
        <dbReference type="EMBL" id="EPG75274.1"/>
    </source>
</evidence>
<dbReference type="Pfam" id="PF12833">
    <property type="entry name" value="HTH_18"/>
    <property type="match status" value="1"/>
</dbReference>
<proteinExistence type="predicted"/>